<comment type="subcellular location">
    <subcellularLocation>
        <location evidence="1">Nucleus</location>
    </subcellularLocation>
</comment>
<evidence type="ECO:0000256" key="4">
    <source>
        <dbReference type="ARBA" id="ARBA00023242"/>
    </source>
</evidence>
<dbReference type="OrthoDB" id="5836119at2759"/>
<dbReference type="GO" id="GO:0005666">
    <property type="term" value="C:RNA polymerase III complex"/>
    <property type="evidence" value="ECO:0007669"/>
    <property type="project" value="InterPro"/>
</dbReference>
<dbReference type="PANTHER" id="PTHR13408:SF0">
    <property type="entry name" value="DNA-DIRECTED RNA POLYMERASE III SUBUNIT RPC4"/>
    <property type="match status" value="1"/>
</dbReference>
<dbReference type="PANTHER" id="PTHR13408">
    <property type="entry name" value="DNA-DIRECTED RNA POLYMERASE III"/>
    <property type="match status" value="1"/>
</dbReference>
<evidence type="ECO:0000313" key="7">
    <source>
        <dbReference type="Proteomes" id="UP000265703"/>
    </source>
</evidence>
<evidence type="ECO:0000313" key="6">
    <source>
        <dbReference type="EMBL" id="RIA97829.1"/>
    </source>
</evidence>
<evidence type="ECO:0000256" key="5">
    <source>
        <dbReference type="SAM" id="MobiDB-lite"/>
    </source>
</evidence>
<gene>
    <name evidence="6" type="ORF">C1645_751310</name>
</gene>
<feature type="compositionally biased region" description="Polar residues" evidence="5">
    <location>
        <begin position="373"/>
        <end position="383"/>
    </location>
</feature>
<dbReference type="STRING" id="658196.A0A397TKC6"/>
<feature type="compositionally biased region" description="Basic residues" evidence="5">
    <location>
        <begin position="11"/>
        <end position="25"/>
    </location>
</feature>
<dbReference type="EMBL" id="QKYT01000024">
    <property type="protein sequence ID" value="RIA97829.1"/>
    <property type="molecule type" value="Genomic_DNA"/>
</dbReference>
<keyword evidence="7" id="KW-1185">Reference proteome</keyword>
<protein>
    <submittedName>
        <fullName evidence="6">RNA polymerase III RPC4-domain-containing protein</fullName>
    </submittedName>
</protein>
<dbReference type="InterPro" id="IPR007811">
    <property type="entry name" value="RPC4"/>
</dbReference>
<comment type="caution">
    <text evidence="6">The sequence shown here is derived from an EMBL/GenBank/DDBJ whole genome shotgun (WGS) entry which is preliminary data.</text>
</comment>
<dbReference type="GO" id="GO:0042797">
    <property type="term" value="P:tRNA transcription by RNA polymerase III"/>
    <property type="evidence" value="ECO:0007669"/>
    <property type="project" value="TreeGrafter"/>
</dbReference>
<dbReference type="Pfam" id="PF05132">
    <property type="entry name" value="RNA_pol_Rpc4"/>
    <property type="match status" value="1"/>
</dbReference>
<evidence type="ECO:0000256" key="2">
    <source>
        <dbReference type="ARBA" id="ARBA00022478"/>
    </source>
</evidence>
<name>A0A397TKC6_9GLOM</name>
<accession>A0A397TKC6</accession>
<keyword evidence="3" id="KW-0804">Transcription</keyword>
<dbReference type="AlphaFoldDB" id="A0A397TKC6"/>
<organism evidence="6 7">
    <name type="scientific">Glomus cerebriforme</name>
    <dbReference type="NCBI Taxonomy" id="658196"/>
    <lineage>
        <taxon>Eukaryota</taxon>
        <taxon>Fungi</taxon>
        <taxon>Fungi incertae sedis</taxon>
        <taxon>Mucoromycota</taxon>
        <taxon>Glomeromycotina</taxon>
        <taxon>Glomeromycetes</taxon>
        <taxon>Glomerales</taxon>
        <taxon>Glomeraceae</taxon>
        <taxon>Glomus</taxon>
    </lineage>
</organism>
<dbReference type="GO" id="GO:0003677">
    <property type="term" value="F:DNA binding"/>
    <property type="evidence" value="ECO:0007669"/>
    <property type="project" value="InterPro"/>
</dbReference>
<feature type="region of interest" description="Disordered" evidence="5">
    <location>
        <begin position="1"/>
        <end position="118"/>
    </location>
</feature>
<evidence type="ECO:0000256" key="1">
    <source>
        <dbReference type="ARBA" id="ARBA00004123"/>
    </source>
</evidence>
<evidence type="ECO:0000256" key="3">
    <source>
        <dbReference type="ARBA" id="ARBA00023163"/>
    </source>
</evidence>
<sequence length="454" mass="50024">MADDTIEKHSVPKRGRGRPRGRSTTRSRITAERQTGAIRGRGRGRGRGRSVSIEDESSISIEINRTSEQTRPPSSDINMDLDSEISRPMSPQLSRAPSPTPSLASISSGRRLGSLSHDIPAPGRLASVRTAPTGHYFLSTSSRVTLRGTQKKIFVPTVPEAHRRPQPTITADAITPELFYIEENEPFTSGADSVGRGIDRGRGTRGRGRFMPDLVASGPFAFGSNANIQPLDTTNVFSTSIIEERKSRTDYAEDFDSFREDPWAPDMLLVEHEKEDTGILEGKDVIDNEKLKGIKRKLIQFNEEENHLLCFQLPTILPEFEPSKHSRVSVPNDRSSHLDKGKSRATDKLGSGPPLTQSLIGQGKGKEREQDNTGDAINCNNGPEGQIGRLVMRRSGKMQMIFGDFTFDVTPGLDRTFLENAVVIDSSQESVFNLGQVTQHLVVKPNISSLLNDI</sequence>
<feature type="region of interest" description="Disordered" evidence="5">
    <location>
        <begin position="323"/>
        <end position="383"/>
    </location>
</feature>
<keyword evidence="4" id="KW-0539">Nucleus</keyword>
<feature type="compositionally biased region" description="Polar residues" evidence="5">
    <location>
        <begin position="64"/>
        <end position="77"/>
    </location>
</feature>
<feature type="compositionally biased region" description="Low complexity" evidence="5">
    <location>
        <begin position="102"/>
        <end position="116"/>
    </location>
</feature>
<reference evidence="6 7" key="1">
    <citation type="submission" date="2018-06" db="EMBL/GenBank/DDBJ databases">
        <title>Comparative genomics reveals the genomic features of Rhizophagus irregularis, R. cerebriforme, R. diaphanum and Gigaspora rosea, and their symbiotic lifestyle signature.</title>
        <authorList>
            <person name="Morin E."/>
            <person name="San Clemente H."/>
            <person name="Chen E.C.H."/>
            <person name="De La Providencia I."/>
            <person name="Hainaut M."/>
            <person name="Kuo A."/>
            <person name="Kohler A."/>
            <person name="Murat C."/>
            <person name="Tang N."/>
            <person name="Roy S."/>
            <person name="Loubradou J."/>
            <person name="Henrissat B."/>
            <person name="Grigoriev I.V."/>
            <person name="Corradi N."/>
            <person name="Roux C."/>
            <person name="Martin F.M."/>
        </authorList>
    </citation>
    <scope>NUCLEOTIDE SEQUENCE [LARGE SCALE GENOMIC DNA]</scope>
    <source>
        <strain evidence="6 7">DAOM 227022</strain>
    </source>
</reference>
<keyword evidence="2" id="KW-0240">DNA-directed RNA polymerase</keyword>
<dbReference type="Proteomes" id="UP000265703">
    <property type="component" value="Unassembled WGS sequence"/>
</dbReference>
<feature type="compositionally biased region" description="Basic and acidic residues" evidence="5">
    <location>
        <begin position="1"/>
        <end position="10"/>
    </location>
</feature>
<proteinExistence type="predicted"/>
<feature type="compositionally biased region" description="Basic and acidic residues" evidence="5">
    <location>
        <begin position="334"/>
        <end position="347"/>
    </location>
</feature>